<feature type="region of interest" description="Disordered" evidence="1">
    <location>
        <begin position="57"/>
        <end position="83"/>
    </location>
</feature>
<proteinExistence type="predicted"/>
<keyword evidence="3" id="KW-1185">Reference proteome</keyword>
<evidence type="ECO:0000256" key="1">
    <source>
        <dbReference type="SAM" id="MobiDB-lite"/>
    </source>
</evidence>
<feature type="non-terminal residue" evidence="2">
    <location>
        <position position="1"/>
    </location>
</feature>
<reference evidence="2" key="1">
    <citation type="submission" date="2023-10" db="EMBL/GenBank/DDBJ databases">
        <title>Genome assembly of Pristionchus species.</title>
        <authorList>
            <person name="Yoshida K."/>
            <person name="Sommer R.J."/>
        </authorList>
    </citation>
    <scope>NUCLEOTIDE SEQUENCE</scope>
    <source>
        <strain evidence="2">RS5133</strain>
    </source>
</reference>
<comment type="caution">
    <text evidence="2">The sequence shown here is derived from an EMBL/GenBank/DDBJ whole genome shotgun (WGS) entry which is preliminary data.</text>
</comment>
<dbReference type="EMBL" id="BTSY01000004">
    <property type="protein sequence ID" value="GMT22638.1"/>
    <property type="molecule type" value="Genomic_DNA"/>
</dbReference>
<dbReference type="Proteomes" id="UP001432322">
    <property type="component" value="Unassembled WGS sequence"/>
</dbReference>
<name>A0AAV5VT67_9BILA</name>
<accession>A0AAV5VT67</accession>
<sequence length="83" mass="9738">SHVIVEFFSSPSLIGCPYGGAARRRPLGMGRRMGRIRRRIWRLWRLRLQRLWRMGSSPPPRLGMGQEVDENEDKGRMTTPKYI</sequence>
<evidence type="ECO:0000313" key="3">
    <source>
        <dbReference type="Proteomes" id="UP001432322"/>
    </source>
</evidence>
<gene>
    <name evidence="2" type="ORF">PFISCL1PPCAC_13935</name>
</gene>
<dbReference type="AlphaFoldDB" id="A0AAV5VT67"/>
<evidence type="ECO:0000313" key="2">
    <source>
        <dbReference type="EMBL" id="GMT22638.1"/>
    </source>
</evidence>
<organism evidence="2 3">
    <name type="scientific">Pristionchus fissidentatus</name>
    <dbReference type="NCBI Taxonomy" id="1538716"/>
    <lineage>
        <taxon>Eukaryota</taxon>
        <taxon>Metazoa</taxon>
        <taxon>Ecdysozoa</taxon>
        <taxon>Nematoda</taxon>
        <taxon>Chromadorea</taxon>
        <taxon>Rhabditida</taxon>
        <taxon>Rhabditina</taxon>
        <taxon>Diplogasteromorpha</taxon>
        <taxon>Diplogasteroidea</taxon>
        <taxon>Neodiplogasteridae</taxon>
        <taxon>Pristionchus</taxon>
    </lineage>
</organism>
<protein>
    <submittedName>
        <fullName evidence="2">Uncharacterized protein</fullName>
    </submittedName>
</protein>